<dbReference type="GO" id="GO:0008168">
    <property type="term" value="F:methyltransferase activity"/>
    <property type="evidence" value="ECO:0007669"/>
    <property type="project" value="UniProtKB-KW"/>
</dbReference>
<dbReference type="PANTHER" id="PTHR11061:SF30">
    <property type="entry name" value="TRNA (URACIL(54)-C(5))-METHYLTRANSFERASE"/>
    <property type="match status" value="1"/>
</dbReference>
<dbReference type="CDD" id="cd02440">
    <property type="entry name" value="AdoMet_MTases"/>
    <property type="match status" value="1"/>
</dbReference>
<evidence type="ECO:0000256" key="1">
    <source>
        <dbReference type="ARBA" id="ARBA00022603"/>
    </source>
</evidence>
<comment type="similarity">
    <text evidence="4">Belongs to the class I-like SAM-binding methyltransferase superfamily. RNA M5U methyltransferase family.</text>
</comment>
<dbReference type="GO" id="GO:0032259">
    <property type="term" value="P:methylation"/>
    <property type="evidence" value="ECO:0007669"/>
    <property type="project" value="UniProtKB-KW"/>
</dbReference>
<dbReference type="InterPro" id="IPR029063">
    <property type="entry name" value="SAM-dependent_MTases_sf"/>
</dbReference>
<name>A0ABZ2TLY6_9BACT</name>
<dbReference type="PANTHER" id="PTHR11061">
    <property type="entry name" value="RNA M5U METHYLTRANSFERASE"/>
    <property type="match status" value="1"/>
</dbReference>
<evidence type="ECO:0000313" key="8">
    <source>
        <dbReference type="Proteomes" id="UP001622612"/>
    </source>
</evidence>
<dbReference type="RefSeq" id="WP_405311773.1">
    <property type="nucleotide sequence ID" value="NZ_CP088155.1"/>
</dbReference>
<protein>
    <submittedName>
        <fullName evidence="7">23S rRNA (Uracil(1939)-C(5))-methyltransferase RlmD</fullName>
        <ecNumber evidence="7">2.1.1.190</ecNumber>
    </submittedName>
</protein>
<dbReference type="Proteomes" id="UP001622612">
    <property type="component" value="Chromosome"/>
</dbReference>
<dbReference type="Gene3D" id="3.40.50.150">
    <property type="entry name" value="Vaccinia Virus protein VP39"/>
    <property type="match status" value="1"/>
</dbReference>
<keyword evidence="3 4" id="KW-0949">S-adenosyl-L-methionine</keyword>
<dbReference type="PROSITE" id="PS01230">
    <property type="entry name" value="TRMA_1"/>
    <property type="match status" value="1"/>
</dbReference>
<dbReference type="InterPro" id="IPR010280">
    <property type="entry name" value="U5_MeTrfase_fam"/>
</dbReference>
<keyword evidence="8" id="KW-1185">Reference proteome</keyword>
<accession>A0ABZ2TLY6</accession>
<dbReference type="NCBIfam" id="TIGR00479">
    <property type="entry name" value="rumA"/>
    <property type="match status" value="1"/>
</dbReference>
<dbReference type="Pfam" id="PF05958">
    <property type="entry name" value="tRNA_U5-meth_tr"/>
    <property type="match status" value="1"/>
</dbReference>
<evidence type="ECO:0000256" key="2">
    <source>
        <dbReference type="ARBA" id="ARBA00022679"/>
    </source>
</evidence>
<feature type="active site" description="Nucleophile" evidence="4">
    <location>
        <position position="404"/>
    </location>
</feature>
<dbReference type="EC" id="2.1.1.190" evidence="7"/>
<dbReference type="InterPro" id="IPR002792">
    <property type="entry name" value="TRAM_dom"/>
</dbReference>
<feature type="binding site" evidence="4">
    <location>
        <position position="277"/>
    </location>
    <ligand>
        <name>S-adenosyl-L-methionine</name>
        <dbReference type="ChEBI" id="CHEBI:59789"/>
    </ligand>
</feature>
<dbReference type="InterPro" id="IPR012340">
    <property type="entry name" value="NA-bd_OB-fold"/>
</dbReference>
<dbReference type="InterPro" id="IPR030390">
    <property type="entry name" value="MeTrfase_TrmA_AS"/>
</dbReference>
<feature type="domain" description="TRAM" evidence="6">
    <location>
        <begin position="4"/>
        <end position="63"/>
    </location>
</feature>
<feature type="binding site" evidence="4">
    <location>
        <position position="377"/>
    </location>
    <ligand>
        <name>S-adenosyl-L-methionine</name>
        <dbReference type="ChEBI" id="CHEBI:59789"/>
    </ligand>
</feature>
<feature type="binding site" evidence="4">
    <location>
        <position position="306"/>
    </location>
    <ligand>
        <name>S-adenosyl-L-methionine</name>
        <dbReference type="ChEBI" id="CHEBI:59789"/>
    </ligand>
</feature>
<keyword evidence="2 4" id="KW-0808">Transferase</keyword>
<proteinExistence type="inferred from homology"/>
<feature type="binding site" evidence="4">
    <location>
        <position position="327"/>
    </location>
    <ligand>
        <name>S-adenosyl-L-methionine</name>
        <dbReference type="ChEBI" id="CHEBI:59789"/>
    </ligand>
</feature>
<evidence type="ECO:0000256" key="4">
    <source>
        <dbReference type="PROSITE-ProRule" id="PRU01024"/>
    </source>
</evidence>
<keyword evidence="1 4" id="KW-0489">Methyltransferase</keyword>
<evidence type="ECO:0000256" key="5">
    <source>
        <dbReference type="PROSITE-ProRule" id="PRU10015"/>
    </source>
</evidence>
<dbReference type="SUPFAM" id="SSF50249">
    <property type="entry name" value="Nucleic acid-binding proteins"/>
    <property type="match status" value="1"/>
</dbReference>
<gene>
    <name evidence="7" type="primary">rlmD</name>
    <name evidence="7" type="ORF">LQ356_00480</name>
</gene>
<sequence length="446" mass="52541">MDNELKIGKIILDVKAYEFSYEGYGVFRINKFPILIENLLKNEIADIKIESINSKYALARVINRKTNSPERRNIIDIETYRAGNTPLEIMNYVSQINFKKMILTDLFKREIGWKKNINFIPSRNEFSYRNKITLQWVIENNDIKIGFFEKKTHKIVSFKKCILINGKFNEFVRLFIQNLNDNRKEWLVYKNIFSVTFKYSEKYNEFLIIFNTTNSKNISLNLISKFQKNDLKIGIFQNIFNLDKVRLIKTIKIFGSDYSTYKIGKYKFFVGPNSFFQINEEQMLKIYNKIKVLLMIKGNESLFDVYSGISTIGIYLAHNLKEVISIEINKESVEFAKFSAKLNNVSNIRFIQKDATKYFTNLNSDSYANNDNIFVFDPPRSGLNKNVLYALKNIKVNKIIYLSCNPRTLVRDLKELIGLKYKVKFVEGYDMFPQTYHIETLVLLEK</sequence>
<feature type="active site" evidence="5">
    <location>
        <position position="404"/>
    </location>
</feature>
<dbReference type="SUPFAM" id="SSF53335">
    <property type="entry name" value="S-adenosyl-L-methionine-dependent methyltransferases"/>
    <property type="match status" value="1"/>
</dbReference>
<reference evidence="7" key="1">
    <citation type="submission" date="2021-11" db="EMBL/GenBank/DDBJ databases">
        <title>The first genome sequence of unculturable Mycoplasma faucium obtained by de novo assembly of metagenomic reads.</title>
        <authorList>
            <person name="Sabat A.J."/>
            <person name="Bathoorn E."/>
            <person name="Akkerboom V."/>
            <person name="Friedrich A.W."/>
        </authorList>
    </citation>
    <scope>NUCLEOTIDE SEQUENCE [LARGE SCALE GENOMIC DNA]</scope>
    <source>
        <strain evidence="7">UMCG-MFM1</strain>
    </source>
</reference>
<evidence type="ECO:0000313" key="7">
    <source>
        <dbReference type="EMBL" id="WYM97360.1"/>
    </source>
</evidence>
<dbReference type="PROSITE" id="PS51687">
    <property type="entry name" value="SAM_MT_RNA_M5U"/>
    <property type="match status" value="1"/>
</dbReference>
<dbReference type="Gene3D" id="2.40.50.140">
    <property type="entry name" value="Nucleic acid-binding proteins"/>
    <property type="match status" value="1"/>
</dbReference>
<evidence type="ECO:0000256" key="3">
    <source>
        <dbReference type="ARBA" id="ARBA00022691"/>
    </source>
</evidence>
<dbReference type="EMBL" id="CP088155">
    <property type="protein sequence ID" value="WYM97360.1"/>
    <property type="molecule type" value="Genomic_DNA"/>
</dbReference>
<dbReference type="PROSITE" id="PS50926">
    <property type="entry name" value="TRAM"/>
    <property type="match status" value="1"/>
</dbReference>
<dbReference type="Gene3D" id="2.40.50.1070">
    <property type="match status" value="1"/>
</dbReference>
<organism evidence="7 8">
    <name type="scientific">Metamycoplasma faucium</name>
    <dbReference type="NCBI Taxonomy" id="56142"/>
    <lineage>
        <taxon>Bacteria</taxon>
        <taxon>Bacillati</taxon>
        <taxon>Mycoplasmatota</taxon>
        <taxon>Mycoplasmoidales</taxon>
        <taxon>Metamycoplasmataceae</taxon>
        <taxon>Metamycoplasma</taxon>
    </lineage>
</organism>
<evidence type="ECO:0000259" key="6">
    <source>
        <dbReference type="PROSITE" id="PS50926"/>
    </source>
</evidence>